<dbReference type="Proteomes" id="UP000683417">
    <property type="component" value="Unassembled WGS sequence"/>
</dbReference>
<reference evidence="1" key="1">
    <citation type="submission" date="2020-10" db="EMBL/GenBank/DDBJ databases">
        <authorList>
            <person name="Muller C M."/>
        </authorList>
    </citation>
    <scope>NUCLEOTIDE SEQUENCE</scope>
    <source>
        <strain evidence="1">THUN-12</strain>
    </source>
</reference>
<name>A0A9W4GGF3_BLUGR</name>
<evidence type="ECO:0000313" key="1">
    <source>
        <dbReference type="EMBL" id="CAD6504564.1"/>
    </source>
</evidence>
<protein>
    <submittedName>
        <fullName evidence="1">BgTH12-00073</fullName>
    </submittedName>
</protein>
<evidence type="ECO:0000313" key="2">
    <source>
        <dbReference type="Proteomes" id="UP000683417"/>
    </source>
</evidence>
<dbReference type="AlphaFoldDB" id="A0A9W4GGF3"/>
<accession>A0A9W4GGF3</accession>
<gene>
    <name evidence="1" type="ORF">BGTH12_LOCUS5922</name>
</gene>
<organism evidence="1 2">
    <name type="scientific">Blumeria graminis f. sp. triticale</name>
    <dbReference type="NCBI Taxonomy" id="1689686"/>
    <lineage>
        <taxon>Eukaryota</taxon>
        <taxon>Fungi</taxon>
        <taxon>Dikarya</taxon>
        <taxon>Ascomycota</taxon>
        <taxon>Pezizomycotina</taxon>
        <taxon>Leotiomycetes</taxon>
        <taxon>Erysiphales</taxon>
        <taxon>Erysiphaceae</taxon>
        <taxon>Blumeria</taxon>
    </lineage>
</organism>
<dbReference type="EMBL" id="CAJHIT010000009">
    <property type="protein sequence ID" value="CAD6504564.1"/>
    <property type="molecule type" value="Genomic_DNA"/>
</dbReference>
<comment type="caution">
    <text evidence="1">The sequence shown here is derived from an EMBL/GenBank/DDBJ whole genome shotgun (WGS) entry which is preliminary data.</text>
</comment>
<sequence length="31" mass="3786">MTIYKPRILKVYNYMANIDVEIIAKQMLQRK</sequence>
<proteinExistence type="predicted"/>